<dbReference type="InterPro" id="IPR001849">
    <property type="entry name" value="PH_domain"/>
</dbReference>
<comment type="subcellular location">
    <subcellularLocation>
        <location evidence="1">Early endosome</location>
    </subcellularLocation>
    <subcellularLocation>
        <location evidence="1">Recycling endosome</location>
    </subcellularLocation>
    <subcellularLocation>
        <location evidence="1">Golgi apparatus</location>
        <location evidence="1">trans-Golgi network</location>
    </subcellularLocation>
    <subcellularLocation>
        <location evidence="1">Cytoplasmic vesicle</location>
        <location evidence="1">Clathrin-coated vesicle</location>
    </subcellularLocation>
</comment>
<dbReference type="Proteomes" id="UP000515159">
    <property type="component" value="Chromosome 8"/>
</dbReference>
<keyword evidence="1" id="KW-0333">Golgi apparatus</keyword>
<dbReference type="RefSeq" id="XP_033811892.1">
    <property type="nucleotide sequence ID" value="XM_033956001.1"/>
</dbReference>
<feature type="domain" description="PH" evidence="3">
    <location>
        <begin position="17"/>
        <end position="113"/>
    </location>
</feature>
<dbReference type="GO" id="GO:0007032">
    <property type="term" value="P:endosome organization"/>
    <property type="evidence" value="ECO:0007669"/>
    <property type="project" value="UniProtKB-UniRule"/>
</dbReference>
<dbReference type="GO" id="GO:0055037">
    <property type="term" value="C:recycling endosome"/>
    <property type="evidence" value="ECO:0007669"/>
    <property type="project" value="UniProtKB-SubCell"/>
</dbReference>
<proteinExistence type="inferred from homology"/>
<name>A0A6P8S2H2_GEOSA</name>
<evidence type="ECO:0000259" key="3">
    <source>
        <dbReference type="PROSITE" id="PS50003"/>
    </source>
</evidence>
<keyword evidence="1" id="KW-0968">Cytoplasmic vesicle</keyword>
<dbReference type="CTD" id="144717"/>
<evidence type="ECO:0000313" key="5">
    <source>
        <dbReference type="RefSeq" id="XP_033811892.1"/>
    </source>
</evidence>
<dbReference type="GO" id="GO:0042147">
    <property type="term" value="P:retrograde transport, endosome to Golgi"/>
    <property type="evidence" value="ECO:0007669"/>
    <property type="project" value="UniProtKB-UniRule"/>
</dbReference>
<dbReference type="PANTHER" id="PTHR22902">
    <property type="entry name" value="SESQUIPEDALIAN"/>
    <property type="match status" value="1"/>
</dbReference>
<dbReference type="GO" id="GO:0030136">
    <property type="term" value="C:clathrin-coated vesicle"/>
    <property type="evidence" value="ECO:0007669"/>
    <property type="project" value="UniProtKB-SubCell"/>
</dbReference>
<keyword evidence="1" id="KW-0597">Phosphoprotein</keyword>
<gene>
    <name evidence="5" type="primary">PHETA1</name>
</gene>
<keyword evidence="4" id="KW-1185">Reference proteome</keyword>
<sequence>MKINERSLVHYATCESPADNSGFLYKRGEHNTAYHKRWFVLKGNVLFYFEDKGSREPVGAILMEGCTVEPSESTELYTFTIRFEGSKSRTYILAAESEAAMQSWVKSLSRANFDYMRLLIKELQLQLEDMEQYIVTGYRLQGGVAITKDKSGSKLSTFCQVTHHQSAEKSALVGSAVKENGCAVWNNSHTSIHLPNGYDGGSNQGNIRRCSGGSSEGHRPPPVPPRRGLPSRNTAGIAGLSALALESPVSSGTVCFSKLHNWFGQEVDEVKMDWVERRRGSEQ</sequence>
<dbReference type="OrthoDB" id="10261837at2759"/>
<dbReference type="GO" id="GO:0001881">
    <property type="term" value="P:receptor recycling"/>
    <property type="evidence" value="ECO:0007669"/>
    <property type="project" value="UniProtKB-UniRule"/>
</dbReference>
<comment type="function">
    <text evidence="1">Plays a role in endocytic trafficking. Required for receptor recycling from endosomes, both to the trans-Golgi network and the plasma membrane.</text>
</comment>
<dbReference type="InterPro" id="IPR011993">
    <property type="entry name" value="PH-like_dom_sf"/>
</dbReference>
<evidence type="ECO:0000256" key="2">
    <source>
        <dbReference type="SAM" id="MobiDB-lite"/>
    </source>
</evidence>
<dbReference type="Pfam" id="PF00169">
    <property type="entry name" value="PH"/>
    <property type="match status" value="1"/>
</dbReference>
<dbReference type="InterPro" id="IPR045188">
    <property type="entry name" value="Boi1/Boi2-like"/>
</dbReference>
<organism evidence="4 5">
    <name type="scientific">Geotrypetes seraphini</name>
    <name type="common">Gaboon caecilian</name>
    <name type="synonym">Caecilia seraphini</name>
    <dbReference type="NCBI Taxonomy" id="260995"/>
    <lineage>
        <taxon>Eukaryota</taxon>
        <taxon>Metazoa</taxon>
        <taxon>Chordata</taxon>
        <taxon>Craniata</taxon>
        <taxon>Vertebrata</taxon>
        <taxon>Euteleostomi</taxon>
        <taxon>Amphibia</taxon>
        <taxon>Gymnophiona</taxon>
        <taxon>Geotrypetes</taxon>
    </lineage>
</organism>
<accession>A0A6P8S2H2</accession>
<dbReference type="PROSITE" id="PS50003">
    <property type="entry name" value="PH_DOMAIN"/>
    <property type="match status" value="1"/>
</dbReference>
<dbReference type="GO" id="GO:0005829">
    <property type="term" value="C:cytosol"/>
    <property type="evidence" value="ECO:0007669"/>
    <property type="project" value="GOC"/>
</dbReference>
<dbReference type="AlphaFoldDB" id="A0A6P8S2H2"/>
<dbReference type="InParanoid" id="A0A6P8S2H2"/>
<reference evidence="5" key="1">
    <citation type="submission" date="2025-08" db="UniProtKB">
        <authorList>
            <consortium name="RefSeq"/>
        </authorList>
    </citation>
    <scope>IDENTIFICATION</scope>
</reference>
<evidence type="ECO:0000313" key="4">
    <source>
        <dbReference type="Proteomes" id="UP000515159"/>
    </source>
</evidence>
<comment type="similarity">
    <text evidence="1">Belongs to the sesquipedalian family.</text>
</comment>
<feature type="region of interest" description="Disordered" evidence="2">
    <location>
        <begin position="195"/>
        <end position="234"/>
    </location>
</feature>
<dbReference type="GO" id="GO:0005802">
    <property type="term" value="C:trans-Golgi network"/>
    <property type="evidence" value="ECO:0007669"/>
    <property type="project" value="UniProtKB-UniRule"/>
</dbReference>
<dbReference type="GeneID" id="117365519"/>
<dbReference type="PANTHER" id="PTHR22902:SF15">
    <property type="entry name" value="SESQUIPEDALIAN-2"/>
    <property type="match status" value="1"/>
</dbReference>
<evidence type="ECO:0000256" key="1">
    <source>
        <dbReference type="RuleBase" id="RU369082"/>
    </source>
</evidence>
<dbReference type="GO" id="GO:0005769">
    <property type="term" value="C:early endosome"/>
    <property type="evidence" value="ECO:0007669"/>
    <property type="project" value="UniProtKB-SubCell"/>
</dbReference>
<keyword evidence="1" id="KW-0967">Endosome</keyword>
<dbReference type="Gene3D" id="2.30.29.30">
    <property type="entry name" value="Pleckstrin-homology domain (PH domain)/Phosphotyrosine-binding domain (PTB)"/>
    <property type="match status" value="1"/>
</dbReference>
<dbReference type="CDD" id="cd13288">
    <property type="entry name" value="PH_Ses"/>
    <property type="match status" value="1"/>
</dbReference>
<dbReference type="FunCoup" id="A0A6P8S2H2">
    <property type="interactions" value="603"/>
</dbReference>
<dbReference type="SMART" id="SM00233">
    <property type="entry name" value="PH"/>
    <property type="match status" value="1"/>
</dbReference>
<dbReference type="SUPFAM" id="SSF50729">
    <property type="entry name" value="PH domain-like"/>
    <property type="match status" value="1"/>
</dbReference>
<dbReference type="KEGG" id="gsh:117365519"/>
<protein>
    <recommendedName>
        <fullName evidence="1">Sesquipedalian</fullName>
        <shortName evidence="1">Ses</shortName>
    </recommendedName>
    <alternativeName>
        <fullName evidence="1">PH domain-containing endocytic trafficking adaptor</fullName>
    </alternativeName>
</protein>